<accession>A0A8S1RKD3</accession>
<dbReference type="Proteomes" id="UP000692954">
    <property type="component" value="Unassembled WGS sequence"/>
</dbReference>
<reference evidence="1" key="1">
    <citation type="submission" date="2021-01" db="EMBL/GenBank/DDBJ databases">
        <authorList>
            <consortium name="Genoscope - CEA"/>
            <person name="William W."/>
        </authorList>
    </citation>
    <scope>NUCLEOTIDE SEQUENCE</scope>
</reference>
<protein>
    <recommendedName>
        <fullName evidence="3">Rab-GAP TBC domain-containing protein</fullName>
    </recommendedName>
</protein>
<evidence type="ECO:0008006" key="3">
    <source>
        <dbReference type="Google" id="ProtNLM"/>
    </source>
</evidence>
<organism evidence="1 2">
    <name type="scientific">Paramecium sonneborni</name>
    <dbReference type="NCBI Taxonomy" id="65129"/>
    <lineage>
        <taxon>Eukaryota</taxon>
        <taxon>Sar</taxon>
        <taxon>Alveolata</taxon>
        <taxon>Ciliophora</taxon>
        <taxon>Intramacronucleata</taxon>
        <taxon>Oligohymenophorea</taxon>
        <taxon>Peniculida</taxon>
        <taxon>Parameciidae</taxon>
        <taxon>Paramecium</taxon>
    </lineage>
</organism>
<comment type="caution">
    <text evidence="1">The sequence shown here is derived from an EMBL/GenBank/DDBJ whole genome shotgun (WGS) entry which is preliminary data.</text>
</comment>
<dbReference type="AlphaFoldDB" id="A0A8S1RKD3"/>
<dbReference type="OrthoDB" id="10334308at2759"/>
<gene>
    <name evidence="1" type="ORF">PSON_ATCC_30995.1.T1800094</name>
</gene>
<name>A0A8S1RKD3_9CILI</name>
<dbReference type="EMBL" id="CAJJDN010000180">
    <property type="protein sequence ID" value="CAD8127873.1"/>
    <property type="molecule type" value="Genomic_DNA"/>
</dbReference>
<keyword evidence="2" id="KW-1185">Reference proteome</keyword>
<proteinExistence type="predicted"/>
<evidence type="ECO:0000313" key="1">
    <source>
        <dbReference type="EMBL" id="CAD8127873.1"/>
    </source>
</evidence>
<evidence type="ECO:0000313" key="2">
    <source>
        <dbReference type="Proteomes" id="UP000692954"/>
    </source>
</evidence>
<sequence>MFMCLLAREYEVEQILLIWDKIFEKFQIQKLKFLDALILTMMIQLKPQLLKIEHINNFEVLLLFQNYPAKDNYQQIIVQAEKIERQLRVLEGISWIEIIKRFNLGYTLSQYFQNNLNY</sequence>